<sequence>MQRRQIEEKLEKLRALLQKLETEGMENIRQKRILADMDDDFRENEGAKLVMEDHEFLHLRVFRLKKEILELKKALFKLRK</sequence>
<dbReference type="EMBL" id="MEXR01000031">
    <property type="protein sequence ID" value="OGD09547.1"/>
    <property type="molecule type" value="Genomic_DNA"/>
</dbReference>
<comment type="caution">
    <text evidence="2">The sequence shown here is derived from an EMBL/GenBank/DDBJ whole genome shotgun (WGS) entry which is preliminary data.</text>
</comment>
<evidence type="ECO:0000313" key="3">
    <source>
        <dbReference type="Proteomes" id="UP000176424"/>
    </source>
</evidence>
<evidence type="ECO:0008006" key="4">
    <source>
        <dbReference type="Google" id="ProtNLM"/>
    </source>
</evidence>
<dbReference type="AlphaFoldDB" id="A0A1F4ZVS1"/>
<accession>A0A1F4ZVS1</accession>
<name>A0A1F4ZVS1_9BACT</name>
<gene>
    <name evidence="2" type="ORF">A2397_03965</name>
</gene>
<evidence type="ECO:0000256" key="1">
    <source>
        <dbReference type="SAM" id="Coils"/>
    </source>
</evidence>
<feature type="coiled-coil region" evidence="1">
    <location>
        <begin position="3"/>
        <end position="30"/>
    </location>
</feature>
<keyword evidence="1" id="KW-0175">Coiled coil</keyword>
<organism evidence="2 3">
    <name type="scientific">Candidatus Amesbacteria bacterium RIFOXYB1_FULL_44_23</name>
    <dbReference type="NCBI Taxonomy" id="1797263"/>
    <lineage>
        <taxon>Bacteria</taxon>
        <taxon>Candidatus Amesiibacteriota</taxon>
    </lineage>
</organism>
<proteinExistence type="predicted"/>
<protein>
    <recommendedName>
        <fullName evidence="4">Transcription elongation factor GreA/GreB N-terminal domain-containing protein</fullName>
    </recommendedName>
</protein>
<evidence type="ECO:0000313" key="2">
    <source>
        <dbReference type="EMBL" id="OGD09547.1"/>
    </source>
</evidence>
<dbReference type="Proteomes" id="UP000176424">
    <property type="component" value="Unassembled WGS sequence"/>
</dbReference>
<reference evidence="2 3" key="1">
    <citation type="journal article" date="2016" name="Nat. Commun.">
        <title>Thousands of microbial genomes shed light on interconnected biogeochemical processes in an aquifer system.</title>
        <authorList>
            <person name="Anantharaman K."/>
            <person name="Brown C.T."/>
            <person name="Hug L.A."/>
            <person name="Sharon I."/>
            <person name="Castelle C.J."/>
            <person name="Probst A.J."/>
            <person name="Thomas B.C."/>
            <person name="Singh A."/>
            <person name="Wilkins M.J."/>
            <person name="Karaoz U."/>
            <person name="Brodie E.L."/>
            <person name="Williams K.H."/>
            <person name="Hubbard S.S."/>
            <person name="Banfield J.F."/>
        </authorList>
    </citation>
    <scope>NUCLEOTIDE SEQUENCE [LARGE SCALE GENOMIC DNA]</scope>
</reference>